<reference evidence="1 2" key="1">
    <citation type="journal article" date="2014" name="Genome Announc.">
        <title>Complete Genome of Rhodococcus pyridinivorans SB3094, a Methyl-Ethyl-Ketone-Degrading Bacterium Used for Bioaugmentation.</title>
        <authorList>
            <person name="Dueholm M.S."/>
            <person name="Albertsen M."/>
            <person name="D'Imperio S."/>
            <person name="Tale V.P."/>
            <person name="Lewis D."/>
            <person name="Nielsen P.H."/>
            <person name="Nielsen J.L."/>
        </authorList>
    </citation>
    <scope>NUCLEOTIDE SEQUENCE [LARGE SCALE GENOMIC DNA]</scope>
    <source>
        <strain evidence="1 2">SB3094</strain>
    </source>
</reference>
<dbReference type="AlphaFoldDB" id="V9XNX7"/>
<accession>V9XNX7</accession>
<dbReference type="KEGG" id="rpy:Y013_21670"/>
<dbReference type="HOGENOM" id="CLU_144771_0_0_11"/>
<dbReference type="EMBL" id="CP006996">
    <property type="protein sequence ID" value="AHD23052.1"/>
    <property type="molecule type" value="Genomic_DNA"/>
</dbReference>
<dbReference type="eggNOG" id="COG3708">
    <property type="taxonomic scope" value="Bacteria"/>
</dbReference>
<dbReference type="GeneID" id="29941349"/>
<protein>
    <submittedName>
        <fullName evidence="1">Uncharacterized protein</fullName>
    </submittedName>
</protein>
<dbReference type="Proteomes" id="UP000018781">
    <property type="component" value="Chromosome"/>
</dbReference>
<evidence type="ECO:0000313" key="2">
    <source>
        <dbReference type="Proteomes" id="UP000018781"/>
    </source>
</evidence>
<sequence>MTFEITKLREHCVGGLVLPGMEPNGRGQKAELLAFTQDRVRARGLQELLVLYVCHAEVGWTALVGTRCKGLYDLTVGDSLFRVPTAYFAHFRPDDDSDADEDLWSQVDEAEKEERIDRAYRGEIAVVGPSGTTDLYVSLL</sequence>
<dbReference type="PATRIC" id="fig|1435356.3.peg.4363"/>
<organism evidence="1 2">
    <name type="scientific">Rhodococcus pyridinivorans SB3094</name>
    <dbReference type="NCBI Taxonomy" id="1435356"/>
    <lineage>
        <taxon>Bacteria</taxon>
        <taxon>Bacillati</taxon>
        <taxon>Actinomycetota</taxon>
        <taxon>Actinomycetes</taxon>
        <taxon>Mycobacteriales</taxon>
        <taxon>Nocardiaceae</taxon>
        <taxon>Rhodococcus</taxon>
    </lineage>
</organism>
<dbReference type="RefSeq" id="WP_024103245.1">
    <property type="nucleotide sequence ID" value="NC_023150.1"/>
</dbReference>
<proteinExistence type="predicted"/>
<gene>
    <name evidence="1" type="ORF">Y013_21670</name>
</gene>
<name>V9XNX7_9NOCA</name>
<evidence type="ECO:0000313" key="1">
    <source>
        <dbReference type="EMBL" id="AHD23052.1"/>
    </source>
</evidence>